<accession>X1CQ49</accession>
<comment type="caution">
    <text evidence="1">The sequence shown here is derived from an EMBL/GenBank/DDBJ whole genome shotgun (WGS) entry which is preliminary data.</text>
</comment>
<name>X1CQ49_9ZZZZ</name>
<evidence type="ECO:0000313" key="1">
    <source>
        <dbReference type="EMBL" id="GAH10496.1"/>
    </source>
</evidence>
<organism evidence="1">
    <name type="scientific">marine sediment metagenome</name>
    <dbReference type="NCBI Taxonomy" id="412755"/>
    <lineage>
        <taxon>unclassified sequences</taxon>
        <taxon>metagenomes</taxon>
        <taxon>ecological metagenomes</taxon>
    </lineage>
</organism>
<dbReference type="EMBL" id="BART01031082">
    <property type="protein sequence ID" value="GAH10496.1"/>
    <property type="molecule type" value="Genomic_DNA"/>
</dbReference>
<proteinExistence type="predicted"/>
<reference evidence="1" key="1">
    <citation type="journal article" date="2014" name="Front. Microbiol.">
        <title>High frequency of phylogenetically diverse reductive dehalogenase-homologous genes in deep subseafloor sedimentary metagenomes.</title>
        <authorList>
            <person name="Kawai M."/>
            <person name="Futagami T."/>
            <person name="Toyoda A."/>
            <person name="Takaki Y."/>
            <person name="Nishi S."/>
            <person name="Hori S."/>
            <person name="Arai W."/>
            <person name="Tsubouchi T."/>
            <person name="Morono Y."/>
            <person name="Uchiyama I."/>
            <person name="Ito T."/>
            <person name="Fujiyama A."/>
            <person name="Inagaki F."/>
            <person name="Takami H."/>
        </authorList>
    </citation>
    <scope>NUCLEOTIDE SEQUENCE</scope>
    <source>
        <strain evidence="1">Expedition CK06-06</strain>
    </source>
</reference>
<feature type="non-terminal residue" evidence="1">
    <location>
        <position position="52"/>
    </location>
</feature>
<sequence length="52" mass="5983">MKSKIKKRASIIIVLGIFFAISSINYSNPFLKAVHKEKTTDYSDNFTLRFIS</sequence>
<protein>
    <submittedName>
        <fullName evidence="1">Uncharacterized protein</fullName>
    </submittedName>
</protein>
<gene>
    <name evidence="1" type="ORF">S01H4_54074</name>
</gene>
<dbReference type="AlphaFoldDB" id="X1CQ49"/>